<dbReference type="EMBL" id="ML978132">
    <property type="protein sequence ID" value="KAF2095311.1"/>
    <property type="molecule type" value="Genomic_DNA"/>
</dbReference>
<reference evidence="2" key="1">
    <citation type="journal article" date="2020" name="Stud. Mycol.">
        <title>101 Dothideomycetes genomes: a test case for predicting lifestyles and emergence of pathogens.</title>
        <authorList>
            <person name="Haridas S."/>
            <person name="Albert R."/>
            <person name="Binder M."/>
            <person name="Bloem J."/>
            <person name="Labutti K."/>
            <person name="Salamov A."/>
            <person name="Andreopoulos B."/>
            <person name="Baker S."/>
            <person name="Barry K."/>
            <person name="Bills G."/>
            <person name="Bluhm B."/>
            <person name="Cannon C."/>
            <person name="Castanera R."/>
            <person name="Culley D."/>
            <person name="Daum C."/>
            <person name="Ezra D."/>
            <person name="Gonzalez J."/>
            <person name="Henrissat B."/>
            <person name="Kuo A."/>
            <person name="Liang C."/>
            <person name="Lipzen A."/>
            <person name="Lutzoni F."/>
            <person name="Magnuson J."/>
            <person name="Mondo S."/>
            <person name="Nolan M."/>
            <person name="Ohm R."/>
            <person name="Pangilinan J."/>
            <person name="Park H.-J."/>
            <person name="Ramirez L."/>
            <person name="Alfaro M."/>
            <person name="Sun H."/>
            <person name="Tritt A."/>
            <person name="Yoshinaga Y."/>
            <person name="Zwiers L.-H."/>
            <person name="Turgeon B."/>
            <person name="Goodwin S."/>
            <person name="Spatafora J."/>
            <person name="Crous P."/>
            <person name="Grigoriev I."/>
        </authorList>
    </citation>
    <scope>NUCLEOTIDE SEQUENCE</scope>
    <source>
        <strain evidence="2">CBS 133067</strain>
    </source>
</reference>
<dbReference type="Proteomes" id="UP000799772">
    <property type="component" value="Unassembled WGS sequence"/>
</dbReference>
<comment type="caution">
    <text evidence="2">The sequence shown here is derived from an EMBL/GenBank/DDBJ whole genome shotgun (WGS) entry which is preliminary data.</text>
</comment>
<dbReference type="OrthoDB" id="1263307at2759"/>
<dbReference type="Pfam" id="PF12697">
    <property type="entry name" value="Abhydrolase_6"/>
    <property type="match status" value="1"/>
</dbReference>
<dbReference type="InterPro" id="IPR029058">
    <property type="entry name" value="AB_hydrolase_fold"/>
</dbReference>
<gene>
    <name evidence="2" type="ORF">NA57DRAFT_79802</name>
</gene>
<dbReference type="SUPFAM" id="SSF53474">
    <property type="entry name" value="alpha/beta-Hydrolases"/>
    <property type="match status" value="1"/>
</dbReference>
<organism evidence="2 3">
    <name type="scientific">Rhizodiscina lignyota</name>
    <dbReference type="NCBI Taxonomy" id="1504668"/>
    <lineage>
        <taxon>Eukaryota</taxon>
        <taxon>Fungi</taxon>
        <taxon>Dikarya</taxon>
        <taxon>Ascomycota</taxon>
        <taxon>Pezizomycotina</taxon>
        <taxon>Dothideomycetes</taxon>
        <taxon>Pleosporomycetidae</taxon>
        <taxon>Aulographales</taxon>
        <taxon>Rhizodiscinaceae</taxon>
        <taxon>Rhizodiscina</taxon>
    </lineage>
</organism>
<dbReference type="Gene3D" id="3.40.50.1820">
    <property type="entry name" value="alpha/beta hydrolase"/>
    <property type="match status" value="1"/>
</dbReference>
<accession>A0A9P4IBN2</accession>
<protein>
    <submittedName>
        <fullName evidence="2">Alpha/beta-hydrolase</fullName>
    </submittedName>
</protein>
<dbReference type="InterPro" id="IPR052897">
    <property type="entry name" value="Sec-Metab_Biosynth_Hydrolase"/>
</dbReference>
<evidence type="ECO:0000313" key="3">
    <source>
        <dbReference type="Proteomes" id="UP000799772"/>
    </source>
</evidence>
<dbReference type="PANTHER" id="PTHR37017">
    <property type="entry name" value="AB HYDROLASE-1 DOMAIN-CONTAINING PROTEIN-RELATED"/>
    <property type="match status" value="1"/>
</dbReference>
<evidence type="ECO:0000259" key="1">
    <source>
        <dbReference type="Pfam" id="PF12697"/>
    </source>
</evidence>
<name>A0A9P4IBN2_9PEZI</name>
<dbReference type="PANTHER" id="PTHR37017:SF11">
    <property type="entry name" value="ESTERASE_LIPASE_THIOESTERASE DOMAIN-CONTAINING PROTEIN"/>
    <property type="match status" value="1"/>
</dbReference>
<sequence>MSKPSIIIVHGAYHQPAHFESLIKVLRDAGYRVFAPPLPSTFATPAVSDMDPDVEAVVKAVSAEVDEGQEVVVFAHSYGGMPASSALPGLDKKSRQEQGLKGGVIGVVYLAAMMPDEGLTLMDYRPQDKELVASGKIKIVDGIHRISPEEARFLMYNRQTDPAIIDRACSLLTFWAVGCGMAPMKYNPWRNGIPCTYIFCENDTTMPLELQTKLTEGRSIDVIRCDGDHSPFLDRPEWVAKVIKKVAGEKGLEL</sequence>
<feature type="domain" description="AB hydrolase-1" evidence="1">
    <location>
        <begin position="6"/>
        <end position="241"/>
    </location>
</feature>
<evidence type="ECO:0000313" key="2">
    <source>
        <dbReference type="EMBL" id="KAF2095311.1"/>
    </source>
</evidence>
<keyword evidence="3" id="KW-1185">Reference proteome</keyword>
<dbReference type="AlphaFoldDB" id="A0A9P4IBN2"/>
<dbReference type="InterPro" id="IPR000073">
    <property type="entry name" value="AB_hydrolase_1"/>
</dbReference>
<proteinExistence type="predicted"/>